<protein>
    <recommendedName>
        <fullName evidence="3">Glycosyltransferase</fullName>
    </recommendedName>
</protein>
<reference evidence="1 2" key="1">
    <citation type="journal article" date="2015" name="Nature">
        <title>rRNA introns, odd ribosomes, and small enigmatic genomes across a large radiation of phyla.</title>
        <authorList>
            <person name="Brown C.T."/>
            <person name="Hug L.A."/>
            <person name="Thomas B.C."/>
            <person name="Sharon I."/>
            <person name="Castelle C.J."/>
            <person name="Singh A."/>
            <person name="Wilkins M.J."/>
            <person name="Williams K.H."/>
            <person name="Banfield J.F."/>
        </authorList>
    </citation>
    <scope>NUCLEOTIDE SEQUENCE [LARGE SCALE GENOMIC DNA]</scope>
</reference>
<name>A0A0G0M1R4_9BACT</name>
<evidence type="ECO:0000313" key="2">
    <source>
        <dbReference type="Proteomes" id="UP000034325"/>
    </source>
</evidence>
<organism evidence="1 2">
    <name type="scientific">Candidatus Woesebacteria bacterium GW2011_GWA1_39_12</name>
    <dbReference type="NCBI Taxonomy" id="1618549"/>
    <lineage>
        <taxon>Bacteria</taxon>
        <taxon>Candidatus Woeseibacteriota</taxon>
    </lineage>
</organism>
<dbReference type="CDD" id="cd03801">
    <property type="entry name" value="GT4_PimA-like"/>
    <property type="match status" value="1"/>
</dbReference>
<dbReference type="SUPFAM" id="SSF53756">
    <property type="entry name" value="UDP-Glycosyltransferase/glycogen phosphorylase"/>
    <property type="match status" value="1"/>
</dbReference>
<evidence type="ECO:0000313" key="1">
    <source>
        <dbReference type="EMBL" id="KKQ97232.1"/>
    </source>
</evidence>
<dbReference type="PANTHER" id="PTHR12526">
    <property type="entry name" value="GLYCOSYLTRANSFERASE"/>
    <property type="match status" value="1"/>
</dbReference>
<accession>A0A0G0M1R4</accession>
<proteinExistence type="predicted"/>
<dbReference type="AlphaFoldDB" id="A0A0G0M1R4"/>
<dbReference type="Gene3D" id="3.40.50.2000">
    <property type="entry name" value="Glycogen Phosphorylase B"/>
    <property type="match status" value="2"/>
</dbReference>
<dbReference type="EMBL" id="LBWA01000015">
    <property type="protein sequence ID" value="KKQ97232.1"/>
    <property type="molecule type" value="Genomic_DNA"/>
</dbReference>
<evidence type="ECO:0008006" key="3">
    <source>
        <dbReference type="Google" id="ProtNLM"/>
    </source>
</evidence>
<dbReference type="Pfam" id="PF13692">
    <property type="entry name" value="Glyco_trans_1_4"/>
    <property type="match status" value="1"/>
</dbReference>
<dbReference type="Proteomes" id="UP000034325">
    <property type="component" value="Unassembled WGS sequence"/>
</dbReference>
<sequence>MKILIVAPGVPNRFHRIRLKHIIDALDPDHKVTGCYLNIGGSPSSNKNGVEHIESKSRLLSVADSLLFLAFPQPMEVSYCYSGALQEKVRELIPLHDVIIVKRLRALQYVPREIKIPVIIDSTDAMSLFYQKALASVSPWQKPLYFEEWIKYLLYEKWASRHFKNWVVCSEVDAYYLKKILAFDTKIWVIPNVVDTKYYSVNSTPLKNIIVFSGLMEKYVNQSAIYYFLERIFPKIKNKISGVKLIIAGPNPPKKLLSYQKDNAVSVTGEVPDIRDVISKASVVVTPTLIGTGMRNKILQALSLGRPVVTTRIGAQGINEAVKNSLFIADDADTFADYVVSLLTKPSLQAKMAKKGKALVEKYYSLATMRKKYNEVIGKVVRL</sequence>
<dbReference type="PANTHER" id="PTHR12526:SF630">
    <property type="entry name" value="GLYCOSYLTRANSFERASE"/>
    <property type="match status" value="1"/>
</dbReference>
<comment type="caution">
    <text evidence="1">The sequence shown here is derived from an EMBL/GenBank/DDBJ whole genome shotgun (WGS) entry which is preliminary data.</text>
</comment>
<gene>
    <name evidence="1" type="ORF">UT23_C0015G0002</name>
</gene>